<organism evidence="2 3">
    <name type="scientific">Photobacterium alginatilyticum</name>
    <dbReference type="NCBI Taxonomy" id="1775171"/>
    <lineage>
        <taxon>Bacteria</taxon>
        <taxon>Pseudomonadati</taxon>
        <taxon>Pseudomonadota</taxon>
        <taxon>Gammaproteobacteria</taxon>
        <taxon>Vibrionales</taxon>
        <taxon>Vibrionaceae</taxon>
        <taxon>Photobacterium</taxon>
    </lineage>
</organism>
<evidence type="ECO:0000256" key="1">
    <source>
        <dbReference type="SAM" id="Phobius"/>
    </source>
</evidence>
<feature type="transmembrane region" description="Helical" evidence="1">
    <location>
        <begin position="45"/>
        <end position="66"/>
    </location>
</feature>
<keyword evidence="1" id="KW-1133">Transmembrane helix</keyword>
<gene>
    <name evidence="2" type="ORF">EIZ48_17735</name>
</gene>
<sequence>MIRICLHGLCSTVGVTTPPMRRWWTELSPTTTASFADLDITPSRLMAAALTLLYVGAASLLLLSWFRHTLPFPLVIVCLEFLWFEWLQRLIDCRLMQGRLVVKSSGELQWQQQPWVIEQVKIRSRFVMLWRLRHQSQRRWLLICHDACEESEYRSLSLICHYLVIDSASK</sequence>
<accession>A0ABW9YKQ4</accession>
<keyword evidence="1" id="KW-0812">Transmembrane</keyword>
<keyword evidence="1" id="KW-0472">Membrane</keyword>
<protein>
    <submittedName>
        <fullName evidence="2">Cell shape-determining protein</fullName>
    </submittedName>
</protein>
<reference evidence="2 3" key="1">
    <citation type="journal article" date="2017" name="Int. J. Syst. Evol. Microbiol.">
        <title>Photobacterium alginatilyticum sp. nov., a marine bacterium isolated from bottom seawater.</title>
        <authorList>
            <person name="Wang X."/>
            <person name="Wang Y."/>
            <person name="Yang X."/>
            <person name="Sun H."/>
            <person name="Li B."/>
            <person name="Zhang X.H."/>
        </authorList>
    </citation>
    <scope>NUCLEOTIDE SEQUENCE [LARGE SCALE GENOMIC DNA]</scope>
    <source>
        <strain evidence="2 3">P03D4</strain>
    </source>
</reference>
<comment type="caution">
    <text evidence="2">The sequence shown here is derived from an EMBL/GenBank/DDBJ whole genome shotgun (WGS) entry which is preliminary data.</text>
</comment>
<evidence type="ECO:0000313" key="2">
    <source>
        <dbReference type="EMBL" id="NBI54373.1"/>
    </source>
</evidence>
<dbReference type="EMBL" id="RSEJ01000019">
    <property type="protein sequence ID" value="NBI54373.1"/>
    <property type="molecule type" value="Genomic_DNA"/>
</dbReference>
<name>A0ABW9YKQ4_9GAMM</name>
<dbReference type="Pfam" id="PF07254">
    <property type="entry name" value="Cpta_toxin"/>
    <property type="match status" value="1"/>
</dbReference>
<evidence type="ECO:0000313" key="3">
    <source>
        <dbReference type="Proteomes" id="UP000738517"/>
    </source>
</evidence>
<keyword evidence="3" id="KW-1185">Reference proteome</keyword>
<dbReference type="InterPro" id="IPR009883">
    <property type="entry name" value="YgfX"/>
</dbReference>
<feature type="transmembrane region" description="Helical" evidence="1">
    <location>
        <begin position="72"/>
        <end position="91"/>
    </location>
</feature>
<dbReference type="Proteomes" id="UP000738517">
    <property type="component" value="Unassembled WGS sequence"/>
</dbReference>
<proteinExistence type="predicted"/>